<dbReference type="Proteomes" id="UP000799757">
    <property type="component" value="Unassembled WGS sequence"/>
</dbReference>
<evidence type="ECO:0000313" key="5">
    <source>
        <dbReference type="Proteomes" id="UP000799757"/>
    </source>
</evidence>
<feature type="signal peptide" evidence="3">
    <location>
        <begin position="1"/>
        <end position="19"/>
    </location>
</feature>
<gene>
    <name evidence="4" type="ORF">K505DRAFT_409842</name>
</gene>
<evidence type="ECO:0000256" key="1">
    <source>
        <dbReference type="SAM" id="MobiDB-lite"/>
    </source>
</evidence>
<keyword evidence="3" id="KW-0732">Signal</keyword>
<sequence>MPSLLRLVVFFAVLALASATCYWPPGNETYDRDLYEHQPCSNDTTSPLNTICCALNRTNYAGGDKLNGRTNDECLPNGICRNRVLDHGTMQISYWRETCTSKDWKTGLCLDVCADNWTSGNGTTGAIMTPCDGTAGSLKWCCGVDTSCCNDDKQVKVLPFEFRGAIPNTSQGQVAPLSTSSASSTVSATAAATTTPAASVGKDEENSGGLTTGAKAGIGIAAAIGGLALLGLGFFIARRTGNNKNASAPIEPHAPEKEQHRYELDHHMRTELPYSPVSQLSPGKPPQQAAPSYEMA</sequence>
<organism evidence="4 5">
    <name type="scientific">Melanomma pulvis-pyrius CBS 109.77</name>
    <dbReference type="NCBI Taxonomy" id="1314802"/>
    <lineage>
        <taxon>Eukaryota</taxon>
        <taxon>Fungi</taxon>
        <taxon>Dikarya</taxon>
        <taxon>Ascomycota</taxon>
        <taxon>Pezizomycotina</taxon>
        <taxon>Dothideomycetes</taxon>
        <taxon>Pleosporomycetidae</taxon>
        <taxon>Pleosporales</taxon>
        <taxon>Melanommataceae</taxon>
        <taxon>Melanomma</taxon>
    </lineage>
</organism>
<feature type="transmembrane region" description="Helical" evidence="2">
    <location>
        <begin position="216"/>
        <end position="237"/>
    </location>
</feature>
<dbReference type="EMBL" id="MU002077">
    <property type="protein sequence ID" value="KAF2790387.1"/>
    <property type="molecule type" value="Genomic_DNA"/>
</dbReference>
<accession>A0A6A6X391</accession>
<keyword evidence="2" id="KW-0472">Membrane</keyword>
<evidence type="ECO:0000256" key="2">
    <source>
        <dbReference type="SAM" id="Phobius"/>
    </source>
</evidence>
<name>A0A6A6X391_9PLEO</name>
<feature type="chain" id="PRO_5025656582" description="Mid2 domain-containing protein" evidence="3">
    <location>
        <begin position="20"/>
        <end position="296"/>
    </location>
</feature>
<dbReference type="AlphaFoldDB" id="A0A6A6X391"/>
<evidence type="ECO:0000256" key="3">
    <source>
        <dbReference type="SAM" id="SignalP"/>
    </source>
</evidence>
<dbReference type="OrthoDB" id="5215637at2759"/>
<keyword evidence="2" id="KW-1133">Transmembrane helix</keyword>
<feature type="compositionally biased region" description="Basic and acidic residues" evidence="1">
    <location>
        <begin position="253"/>
        <end position="270"/>
    </location>
</feature>
<evidence type="ECO:0000313" key="4">
    <source>
        <dbReference type="EMBL" id="KAF2790387.1"/>
    </source>
</evidence>
<evidence type="ECO:0008006" key="6">
    <source>
        <dbReference type="Google" id="ProtNLM"/>
    </source>
</evidence>
<proteinExistence type="predicted"/>
<keyword evidence="2" id="KW-0812">Transmembrane</keyword>
<feature type="region of interest" description="Disordered" evidence="1">
    <location>
        <begin position="245"/>
        <end position="296"/>
    </location>
</feature>
<protein>
    <recommendedName>
        <fullName evidence="6">Mid2 domain-containing protein</fullName>
    </recommendedName>
</protein>
<reference evidence="4" key="1">
    <citation type="journal article" date="2020" name="Stud. Mycol.">
        <title>101 Dothideomycetes genomes: a test case for predicting lifestyles and emergence of pathogens.</title>
        <authorList>
            <person name="Haridas S."/>
            <person name="Albert R."/>
            <person name="Binder M."/>
            <person name="Bloem J."/>
            <person name="Labutti K."/>
            <person name="Salamov A."/>
            <person name="Andreopoulos B."/>
            <person name="Baker S."/>
            <person name="Barry K."/>
            <person name="Bills G."/>
            <person name="Bluhm B."/>
            <person name="Cannon C."/>
            <person name="Castanera R."/>
            <person name="Culley D."/>
            <person name="Daum C."/>
            <person name="Ezra D."/>
            <person name="Gonzalez J."/>
            <person name="Henrissat B."/>
            <person name="Kuo A."/>
            <person name="Liang C."/>
            <person name="Lipzen A."/>
            <person name="Lutzoni F."/>
            <person name="Magnuson J."/>
            <person name="Mondo S."/>
            <person name="Nolan M."/>
            <person name="Ohm R."/>
            <person name="Pangilinan J."/>
            <person name="Park H.-J."/>
            <person name="Ramirez L."/>
            <person name="Alfaro M."/>
            <person name="Sun H."/>
            <person name="Tritt A."/>
            <person name="Yoshinaga Y."/>
            <person name="Zwiers L.-H."/>
            <person name="Turgeon B."/>
            <person name="Goodwin S."/>
            <person name="Spatafora J."/>
            <person name="Crous P."/>
            <person name="Grigoriev I."/>
        </authorList>
    </citation>
    <scope>NUCLEOTIDE SEQUENCE</scope>
    <source>
        <strain evidence="4">CBS 109.77</strain>
    </source>
</reference>
<keyword evidence="5" id="KW-1185">Reference proteome</keyword>